<dbReference type="KEGG" id="mgg:MPLG2_3896"/>
<accession>A0A2N9JMD1</accession>
<sequence length="201" mass="20685">MTLPNEPQPAERDQTAESSGWTPVPGSAPMVPAAGSLHDSAPFGTPPPLPNAAPSATGPRIVGGVLLALGALAVWWGGPALGAFESPTLDVFRFNPLRLMAGFFGPFAVVVGLGALGGGLSRKGQPARPDALTWVSVALMIVLGLGLLVWGLPGIGDLIGTFSHVSYDMPRVRMSRILAVMLGLFATLVGVSALRRFVRGG</sequence>
<keyword evidence="4" id="KW-1185">Reference proteome</keyword>
<dbReference type="RefSeq" id="WP_105187323.1">
    <property type="nucleotide sequence ID" value="NZ_BAAAGO010000016.1"/>
</dbReference>
<reference evidence="3 4" key="1">
    <citation type="submission" date="2018-02" db="EMBL/GenBank/DDBJ databases">
        <authorList>
            <person name="Cohen D.B."/>
            <person name="Kent A.D."/>
        </authorList>
    </citation>
    <scope>NUCLEOTIDE SEQUENCE [LARGE SCALE GENOMIC DNA]</scope>
    <source>
        <strain evidence="3">1</strain>
    </source>
</reference>
<feature type="region of interest" description="Disordered" evidence="1">
    <location>
        <begin position="1"/>
        <end position="55"/>
    </location>
</feature>
<organism evidence="3 4">
    <name type="scientific">Micropruina glycogenica</name>
    <dbReference type="NCBI Taxonomy" id="75385"/>
    <lineage>
        <taxon>Bacteria</taxon>
        <taxon>Bacillati</taxon>
        <taxon>Actinomycetota</taxon>
        <taxon>Actinomycetes</taxon>
        <taxon>Propionibacteriales</taxon>
        <taxon>Nocardioidaceae</taxon>
        <taxon>Micropruina</taxon>
    </lineage>
</organism>
<evidence type="ECO:0000256" key="1">
    <source>
        <dbReference type="SAM" id="MobiDB-lite"/>
    </source>
</evidence>
<proteinExistence type="predicted"/>
<keyword evidence="2" id="KW-0472">Membrane</keyword>
<evidence type="ECO:0000256" key="2">
    <source>
        <dbReference type="SAM" id="Phobius"/>
    </source>
</evidence>
<protein>
    <submittedName>
        <fullName evidence="3">Uncharacterized protein</fullName>
    </submittedName>
</protein>
<evidence type="ECO:0000313" key="3">
    <source>
        <dbReference type="EMBL" id="SPD88926.1"/>
    </source>
</evidence>
<dbReference type="Proteomes" id="UP000238164">
    <property type="component" value="Chromosome 1"/>
</dbReference>
<keyword evidence="2" id="KW-1133">Transmembrane helix</keyword>
<gene>
    <name evidence="3" type="ORF">MPLG2_3896</name>
</gene>
<name>A0A2N9JMD1_9ACTN</name>
<feature type="transmembrane region" description="Helical" evidence="2">
    <location>
        <begin position="61"/>
        <end position="78"/>
    </location>
</feature>
<feature type="transmembrane region" description="Helical" evidence="2">
    <location>
        <begin position="98"/>
        <end position="120"/>
    </location>
</feature>
<evidence type="ECO:0000313" key="4">
    <source>
        <dbReference type="Proteomes" id="UP000238164"/>
    </source>
</evidence>
<feature type="transmembrane region" description="Helical" evidence="2">
    <location>
        <begin position="132"/>
        <end position="153"/>
    </location>
</feature>
<feature type="transmembrane region" description="Helical" evidence="2">
    <location>
        <begin position="173"/>
        <end position="194"/>
    </location>
</feature>
<keyword evidence="2" id="KW-0812">Transmembrane</keyword>
<dbReference type="EMBL" id="LT985188">
    <property type="protein sequence ID" value="SPD88926.1"/>
    <property type="molecule type" value="Genomic_DNA"/>
</dbReference>
<dbReference type="AlphaFoldDB" id="A0A2N9JMD1"/>